<dbReference type="SUPFAM" id="SSF49879">
    <property type="entry name" value="SMAD/FHA domain"/>
    <property type="match status" value="1"/>
</dbReference>
<dbReference type="KEGG" id="hoh:Hoch_3184"/>
<dbReference type="PANTHER" id="PTHR23308">
    <property type="entry name" value="NUCLEAR INHIBITOR OF PROTEIN PHOSPHATASE-1"/>
    <property type="match status" value="1"/>
</dbReference>
<dbReference type="OrthoDB" id="7869657at2"/>
<gene>
    <name evidence="2" type="ordered locus">Hoch_3184</name>
</gene>
<dbReference type="STRING" id="502025.Hoch_3184"/>
<evidence type="ECO:0000259" key="1">
    <source>
        <dbReference type="PROSITE" id="PS50006"/>
    </source>
</evidence>
<dbReference type="RefSeq" id="WP_012828286.1">
    <property type="nucleotide sequence ID" value="NC_013440.1"/>
</dbReference>
<proteinExistence type="predicted"/>
<dbReference type="eggNOG" id="COG1716">
    <property type="taxonomic scope" value="Bacteria"/>
</dbReference>
<dbReference type="Pfam" id="PF00498">
    <property type="entry name" value="FHA"/>
    <property type="match status" value="1"/>
</dbReference>
<protein>
    <submittedName>
        <fullName evidence="2">FHA domain containing protein</fullName>
    </submittedName>
</protein>
<dbReference type="Gene3D" id="2.60.200.20">
    <property type="match status" value="1"/>
</dbReference>
<dbReference type="Proteomes" id="UP000001880">
    <property type="component" value="Chromosome"/>
</dbReference>
<dbReference type="EMBL" id="CP001804">
    <property type="protein sequence ID" value="ACY15686.1"/>
    <property type="molecule type" value="Genomic_DNA"/>
</dbReference>
<dbReference type="AlphaFoldDB" id="D0LSI7"/>
<name>D0LSI7_HALO1</name>
<sequence>MALLKRRGTNETFRLAARYRVGRSPSSHLCLTNRLASNTHAEIHWNGSTWEIRDLGSSNHTFVGGHRLKGGEQVTLLRGVRLAFGDPSEIYEFIDDSPPGAAAVSDSGDRQEEEDGILVLPSAEAPVLTIFDPGGGTWVAEGDDGSRRRISNGETLSVIGERWQVELPEVLEATWQPGSARMVLHSLTLRFAVSRDEEHVEVSALQGGHVVELPARAHNYMLLTLARERQRDRQDGASEANAGWIHVEDLLDMLQISEGALNVAICRARRDMARAEVFGATGLIERQAGGTRRLRLGVQNIDILST</sequence>
<dbReference type="HOGENOM" id="CLU_074571_0_0_7"/>
<dbReference type="CDD" id="cd00060">
    <property type="entry name" value="FHA"/>
    <property type="match status" value="1"/>
</dbReference>
<evidence type="ECO:0000313" key="3">
    <source>
        <dbReference type="Proteomes" id="UP000001880"/>
    </source>
</evidence>
<dbReference type="InterPro" id="IPR008984">
    <property type="entry name" value="SMAD_FHA_dom_sf"/>
</dbReference>
<dbReference type="SMART" id="SM00240">
    <property type="entry name" value="FHA"/>
    <property type="match status" value="1"/>
</dbReference>
<dbReference type="PROSITE" id="PS50006">
    <property type="entry name" value="FHA_DOMAIN"/>
    <property type="match status" value="1"/>
</dbReference>
<reference evidence="2 3" key="1">
    <citation type="journal article" date="2010" name="Stand. Genomic Sci.">
        <title>Complete genome sequence of Haliangium ochraceum type strain (SMP-2).</title>
        <authorList>
            <consortium name="US DOE Joint Genome Institute (JGI-PGF)"/>
            <person name="Ivanova N."/>
            <person name="Daum C."/>
            <person name="Lang E."/>
            <person name="Abt B."/>
            <person name="Kopitz M."/>
            <person name="Saunders E."/>
            <person name="Lapidus A."/>
            <person name="Lucas S."/>
            <person name="Glavina Del Rio T."/>
            <person name="Nolan M."/>
            <person name="Tice H."/>
            <person name="Copeland A."/>
            <person name="Cheng J.F."/>
            <person name="Chen F."/>
            <person name="Bruce D."/>
            <person name="Goodwin L."/>
            <person name="Pitluck S."/>
            <person name="Mavromatis K."/>
            <person name="Pati A."/>
            <person name="Mikhailova N."/>
            <person name="Chen A."/>
            <person name="Palaniappan K."/>
            <person name="Land M."/>
            <person name="Hauser L."/>
            <person name="Chang Y.J."/>
            <person name="Jeffries C.D."/>
            <person name="Detter J.C."/>
            <person name="Brettin T."/>
            <person name="Rohde M."/>
            <person name="Goker M."/>
            <person name="Bristow J."/>
            <person name="Markowitz V."/>
            <person name="Eisen J.A."/>
            <person name="Hugenholtz P."/>
            <person name="Kyrpides N.C."/>
            <person name="Klenk H.P."/>
        </authorList>
    </citation>
    <scope>NUCLEOTIDE SEQUENCE [LARGE SCALE GENOMIC DNA]</scope>
    <source>
        <strain evidence="3">DSM 14365 / CIP 107738 / JCM 11303 / AJ 13395 / SMP-2</strain>
    </source>
</reference>
<feature type="domain" description="FHA" evidence="1">
    <location>
        <begin position="19"/>
        <end position="68"/>
    </location>
</feature>
<dbReference type="InterPro" id="IPR000253">
    <property type="entry name" value="FHA_dom"/>
</dbReference>
<organism evidence="2 3">
    <name type="scientific">Haliangium ochraceum (strain DSM 14365 / JCM 11303 / SMP-2)</name>
    <dbReference type="NCBI Taxonomy" id="502025"/>
    <lineage>
        <taxon>Bacteria</taxon>
        <taxon>Pseudomonadati</taxon>
        <taxon>Myxococcota</taxon>
        <taxon>Polyangia</taxon>
        <taxon>Haliangiales</taxon>
        <taxon>Kofleriaceae</taxon>
        <taxon>Haliangium</taxon>
    </lineage>
</organism>
<keyword evidence="3" id="KW-1185">Reference proteome</keyword>
<accession>D0LSI7</accession>
<dbReference type="InterPro" id="IPR050923">
    <property type="entry name" value="Cell_Proc_Reg/RNA_Proc"/>
</dbReference>
<evidence type="ECO:0000313" key="2">
    <source>
        <dbReference type="EMBL" id="ACY15686.1"/>
    </source>
</evidence>